<proteinExistence type="predicted"/>
<gene>
    <name evidence="2" type="ORF">SAMN05444955_11028</name>
</gene>
<dbReference type="InterPro" id="IPR012505">
    <property type="entry name" value="YbbR"/>
</dbReference>
<keyword evidence="1" id="KW-0472">Membrane</keyword>
<dbReference type="InterPro" id="IPR053154">
    <property type="entry name" value="c-di-AMP_regulator"/>
</dbReference>
<name>A0A1H8G2I3_9BACL</name>
<dbReference type="STRING" id="1173111.SAMN05444955_11028"/>
<dbReference type="Gene3D" id="2.170.120.40">
    <property type="entry name" value="YbbR-like domain"/>
    <property type="match status" value="2"/>
</dbReference>
<protein>
    <submittedName>
        <fullName evidence="2">YbbR domain-containing protein</fullName>
    </submittedName>
</protein>
<dbReference type="PANTHER" id="PTHR37804">
    <property type="entry name" value="CDAA REGULATORY PROTEIN CDAR"/>
    <property type="match status" value="1"/>
</dbReference>
<organism evidence="2 3">
    <name type="scientific">Lihuaxuella thermophila</name>
    <dbReference type="NCBI Taxonomy" id="1173111"/>
    <lineage>
        <taxon>Bacteria</taxon>
        <taxon>Bacillati</taxon>
        <taxon>Bacillota</taxon>
        <taxon>Bacilli</taxon>
        <taxon>Bacillales</taxon>
        <taxon>Thermoactinomycetaceae</taxon>
        <taxon>Lihuaxuella</taxon>
    </lineage>
</organism>
<dbReference type="EMBL" id="FOCQ01000010">
    <property type="protein sequence ID" value="SEN38196.1"/>
    <property type="molecule type" value="Genomic_DNA"/>
</dbReference>
<sequence length="401" mass="43829">MNKWLENDVVLRLISVGVAIMLWLGVTDASVFYASDDSYSTRIRDVSVEAVYDKDRFELVQNPGKVELTLYGDKFTLDRLPSTYRIYVDLRKLGAGTHRVPVHVEGLPAGVKEKVSPSTLKVELESKLQREMPVQVDLIGKLPEGATAEKPIVNPEKVLVRGSESKLDQVSAVKAIVPLSETAKSVNKLIKLQAFGENGPINEVDVYPETVRVEIAINSPNKKVPFHIEIGKGPPSGYAVESIQPSIDQLTVYGPRSYIDSLQYYPGPSLNLSNITKDVTIQVPIPVRDEATKVEPQEVEIYVKMVRAETKNIGEVPLQLTGIAEGMTAKILSPEGGNVNIILSGAPNNLGQVSTGDIKAYVDVSNLPAGKHEVPIQFTLPPYIQVHGQLHLTAEVQLSPS</sequence>
<accession>A0A1H8G2I3</accession>
<keyword evidence="3" id="KW-1185">Reference proteome</keyword>
<evidence type="ECO:0000313" key="3">
    <source>
        <dbReference type="Proteomes" id="UP000199695"/>
    </source>
</evidence>
<keyword evidence="1" id="KW-1133">Transmembrane helix</keyword>
<dbReference type="PANTHER" id="PTHR37804:SF1">
    <property type="entry name" value="CDAA REGULATORY PROTEIN CDAR"/>
    <property type="match status" value="1"/>
</dbReference>
<dbReference type="RefSeq" id="WP_089969483.1">
    <property type="nucleotide sequence ID" value="NZ_FOCQ01000010.1"/>
</dbReference>
<dbReference type="Pfam" id="PF07949">
    <property type="entry name" value="YbbR"/>
    <property type="match status" value="2"/>
</dbReference>
<evidence type="ECO:0000256" key="1">
    <source>
        <dbReference type="SAM" id="Phobius"/>
    </source>
</evidence>
<dbReference type="AlphaFoldDB" id="A0A1H8G2I3"/>
<dbReference type="Proteomes" id="UP000199695">
    <property type="component" value="Unassembled WGS sequence"/>
</dbReference>
<evidence type="ECO:0000313" key="2">
    <source>
        <dbReference type="EMBL" id="SEN38196.1"/>
    </source>
</evidence>
<dbReference type="Gene3D" id="2.170.120.30">
    <property type="match status" value="2"/>
</dbReference>
<feature type="transmembrane region" description="Helical" evidence="1">
    <location>
        <begin position="12"/>
        <end position="34"/>
    </location>
</feature>
<keyword evidence="1" id="KW-0812">Transmembrane</keyword>
<dbReference type="OrthoDB" id="1013291at2"/>
<reference evidence="2 3" key="1">
    <citation type="submission" date="2016-10" db="EMBL/GenBank/DDBJ databases">
        <authorList>
            <person name="de Groot N.N."/>
        </authorList>
    </citation>
    <scope>NUCLEOTIDE SEQUENCE [LARGE SCALE GENOMIC DNA]</scope>
    <source>
        <strain evidence="2 3">DSM 46701</strain>
    </source>
</reference>